<organism evidence="1 2">
    <name type="scientific">Phytohabitans aurantiacus</name>
    <dbReference type="NCBI Taxonomy" id="3016789"/>
    <lineage>
        <taxon>Bacteria</taxon>
        <taxon>Bacillati</taxon>
        <taxon>Actinomycetota</taxon>
        <taxon>Actinomycetes</taxon>
        <taxon>Micromonosporales</taxon>
        <taxon>Micromonosporaceae</taxon>
    </lineage>
</organism>
<dbReference type="EMBL" id="BSDI01000018">
    <property type="protein sequence ID" value="GLH98691.1"/>
    <property type="molecule type" value="Genomic_DNA"/>
</dbReference>
<evidence type="ECO:0000313" key="1">
    <source>
        <dbReference type="EMBL" id="GLH98691.1"/>
    </source>
</evidence>
<gene>
    <name evidence="1" type="ORF">Pa4123_39660</name>
</gene>
<evidence type="ECO:0008006" key="3">
    <source>
        <dbReference type="Google" id="ProtNLM"/>
    </source>
</evidence>
<name>A0ABQ5QYG9_9ACTN</name>
<accession>A0ABQ5QYG9</accession>
<keyword evidence="2" id="KW-1185">Reference proteome</keyword>
<sequence>MSVTKLLRSVGDRMLSGLLPQDTADADQFECSPQTICDWAYPYCPGQAFRTKFRRTRCSDGSATPWKRVGCC</sequence>
<protein>
    <recommendedName>
        <fullName evidence="3">HTH araC/xylS-type domain-containing protein</fullName>
    </recommendedName>
</protein>
<dbReference type="RefSeq" id="WP_281897834.1">
    <property type="nucleotide sequence ID" value="NZ_BSDI01000018.1"/>
</dbReference>
<evidence type="ECO:0000313" key="2">
    <source>
        <dbReference type="Proteomes" id="UP001144280"/>
    </source>
</evidence>
<dbReference type="Proteomes" id="UP001144280">
    <property type="component" value="Unassembled WGS sequence"/>
</dbReference>
<comment type="caution">
    <text evidence="1">The sequence shown here is derived from an EMBL/GenBank/DDBJ whole genome shotgun (WGS) entry which is preliminary data.</text>
</comment>
<reference evidence="1" key="1">
    <citation type="submission" date="2022-12" db="EMBL/GenBank/DDBJ databases">
        <title>New Phytohabitans aurantiacus sp. RD004123 nov., an actinomycete isolated from soil.</title>
        <authorList>
            <person name="Triningsih D.W."/>
            <person name="Harunari E."/>
            <person name="Igarashi Y."/>
        </authorList>
    </citation>
    <scope>NUCLEOTIDE SEQUENCE</scope>
    <source>
        <strain evidence="1">RD004123</strain>
    </source>
</reference>
<proteinExistence type="predicted"/>